<evidence type="ECO:0000259" key="2">
    <source>
        <dbReference type="Pfam" id="PF17111"/>
    </source>
</evidence>
<dbReference type="EMBL" id="JAULSY010000075">
    <property type="protein sequence ID" value="KAK0667272.1"/>
    <property type="molecule type" value="Genomic_DNA"/>
</dbReference>
<keyword evidence="5" id="KW-1185">Reference proteome</keyword>
<evidence type="ECO:0000313" key="4">
    <source>
        <dbReference type="EMBL" id="KAK0667272.1"/>
    </source>
</evidence>
<evidence type="ECO:0000313" key="5">
    <source>
        <dbReference type="Proteomes" id="UP001174997"/>
    </source>
</evidence>
<name>A0AA39ZAC6_9PEZI</name>
<proteinExistence type="predicted"/>
<dbReference type="PANTHER" id="PTHR10039:SF16">
    <property type="entry name" value="GPI INOSITOL-DEACYLASE"/>
    <property type="match status" value="1"/>
</dbReference>
<dbReference type="AlphaFoldDB" id="A0AA39ZAC6"/>
<comment type="caution">
    <text evidence="4">The sequence shown here is derived from an EMBL/GenBank/DDBJ whole genome shotgun (WGS) entry which is preliminary data.</text>
</comment>
<gene>
    <name evidence="4" type="ORF">QBC41DRAFT_254570</name>
</gene>
<evidence type="ECO:0008006" key="6">
    <source>
        <dbReference type="Google" id="ProtNLM"/>
    </source>
</evidence>
<dbReference type="Proteomes" id="UP001174997">
    <property type="component" value="Unassembled WGS sequence"/>
</dbReference>
<dbReference type="InterPro" id="IPR027417">
    <property type="entry name" value="P-loop_NTPase"/>
</dbReference>
<sequence>MDPLSLAASVIAVVQVAGQVMKLCKQYIGAIQDVPADLRHMLIEISTLKGLFDSLNILVDTETISQYVIALQAPAIGCRVVLGELEKLLADSGIENTVPNGKKGVRFQRVITSTWATLTWPQKRSQAQKMLTELTSYKNTISLVLTADIAGEMRTLRLNVEQLNDSLSSAERQSILDWLLQTTVDSSANHNSALQLHEAGTGDWTFQTDEWRTWTSGTKPLLWLYGIPGAGKTILASYLIETIKARATVQKDTIPEGIAYHYCYHARQGSHLDERPKLLAAVINQLCRQLQYIPEKLKFARTSGACTLADLMEILQDLAKQFNRINIVIDAVDEAGERQLLLFFLYMLITHPKLSNVHILATSRDEVDIRRALEPIALTLSMSNPIVDQDIRRYVHRTLHLDQKFAAWPGPLLEEIEDALVKGAKGMFRWANCQILTLRTLNKQQAVRKALTTLPTTLDETYERILCSIPDASKPLAFRALAILCSDKGLSTPLTAELLRSAVLWGDVIADGQDQKASDRDHQLFGIEALQEVCICLLAISPDVSQAHIYFDGHGLDWGCVGRSIRLAHYTVKEYLMSERIRSGRASAFSLT</sequence>
<protein>
    <recommendedName>
        <fullName evidence="6">NACHT domain-containing protein</fullName>
    </recommendedName>
</protein>
<dbReference type="InterPro" id="IPR056884">
    <property type="entry name" value="NPHP3-like_N"/>
</dbReference>
<accession>A0AA39ZAC6</accession>
<keyword evidence="1" id="KW-0677">Repeat</keyword>
<dbReference type="InterPro" id="IPR031348">
    <property type="entry name" value="PigL_N"/>
</dbReference>
<feature type="domain" description="Azaphilone pigments biosynthesis cluster protein L N-terminal" evidence="2">
    <location>
        <begin position="1"/>
        <end position="147"/>
    </location>
</feature>
<dbReference type="Pfam" id="PF17111">
    <property type="entry name" value="PigL_N"/>
    <property type="match status" value="1"/>
</dbReference>
<evidence type="ECO:0000256" key="1">
    <source>
        <dbReference type="ARBA" id="ARBA00022737"/>
    </source>
</evidence>
<dbReference type="PANTHER" id="PTHR10039">
    <property type="entry name" value="AMELOGENIN"/>
    <property type="match status" value="1"/>
</dbReference>
<dbReference type="Pfam" id="PF24883">
    <property type="entry name" value="NPHP3_N"/>
    <property type="match status" value="1"/>
</dbReference>
<reference evidence="4" key="1">
    <citation type="submission" date="2023-06" db="EMBL/GenBank/DDBJ databases">
        <title>Genome-scale phylogeny and comparative genomics of the fungal order Sordariales.</title>
        <authorList>
            <consortium name="Lawrence Berkeley National Laboratory"/>
            <person name="Hensen N."/>
            <person name="Bonometti L."/>
            <person name="Westerberg I."/>
            <person name="Brannstrom I.O."/>
            <person name="Guillou S."/>
            <person name="Cros-Aarteil S."/>
            <person name="Calhoun S."/>
            <person name="Haridas S."/>
            <person name="Kuo A."/>
            <person name="Mondo S."/>
            <person name="Pangilinan J."/>
            <person name="Riley R."/>
            <person name="Labutti K."/>
            <person name="Andreopoulos B."/>
            <person name="Lipzen A."/>
            <person name="Chen C."/>
            <person name="Yanf M."/>
            <person name="Daum C."/>
            <person name="Ng V."/>
            <person name="Clum A."/>
            <person name="Steindorff A."/>
            <person name="Ohm R."/>
            <person name="Martin F."/>
            <person name="Silar P."/>
            <person name="Natvig D."/>
            <person name="Lalanne C."/>
            <person name="Gautier V."/>
            <person name="Ament-Velasquez S.L."/>
            <person name="Kruys A."/>
            <person name="Hutchinson M.I."/>
            <person name="Powell A.J."/>
            <person name="Barry K."/>
            <person name="Miller A.N."/>
            <person name="Grigoriev I.V."/>
            <person name="Debuchy R."/>
            <person name="Gladieux P."/>
            <person name="Thoren M.H."/>
            <person name="Johannesson H."/>
        </authorList>
    </citation>
    <scope>NUCLEOTIDE SEQUENCE</scope>
    <source>
        <strain evidence="4">CBS 307.81</strain>
    </source>
</reference>
<organism evidence="4 5">
    <name type="scientific">Cercophora samala</name>
    <dbReference type="NCBI Taxonomy" id="330535"/>
    <lineage>
        <taxon>Eukaryota</taxon>
        <taxon>Fungi</taxon>
        <taxon>Dikarya</taxon>
        <taxon>Ascomycota</taxon>
        <taxon>Pezizomycotina</taxon>
        <taxon>Sordariomycetes</taxon>
        <taxon>Sordariomycetidae</taxon>
        <taxon>Sordariales</taxon>
        <taxon>Lasiosphaeriaceae</taxon>
        <taxon>Cercophora</taxon>
    </lineage>
</organism>
<dbReference type="Gene3D" id="3.40.50.300">
    <property type="entry name" value="P-loop containing nucleotide triphosphate hydrolases"/>
    <property type="match status" value="1"/>
</dbReference>
<feature type="domain" description="Nephrocystin 3-like N-terminal" evidence="3">
    <location>
        <begin position="200"/>
        <end position="364"/>
    </location>
</feature>
<dbReference type="SUPFAM" id="SSF52540">
    <property type="entry name" value="P-loop containing nucleoside triphosphate hydrolases"/>
    <property type="match status" value="1"/>
</dbReference>
<evidence type="ECO:0000259" key="3">
    <source>
        <dbReference type="Pfam" id="PF24883"/>
    </source>
</evidence>
<feature type="non-terminal residue" evidence="4">
    <location>
        <position position="592"/>
    </location>
</feature>